<evidence type="ECO:0000313" key="2">
    <source>
        <dbReference type="EMBL" id="PYH87704.1"/>
    </source>
</evidence>
<feature type="region of interest" description="Disordered" evidence="1">
    <location>
        <begin position="122"/>
        <end position="150"/>
    </location>
</feature>
<accession>A0A319CR47</accession>
<sequence length="486" mass="52203">MDYHIDTLATRNHWTQGSPTRPFTGIVRLFMADQLSAETAAREIVSVVNEVYYNSESALVEDNLLDLWRAIVHTARILPRCICSALHPLTPNPDPPSASPQTTPLQRKLLTLLHLLAKTPNTDPIPSTLLPTTKDDSANTNASDSDSDGGYGYRYHPSLSPYLGSTVFSPFPRPHASSSYLSANPKPMRRTLHPDPETKIRHKRGIIWSALPFFGAVVGEAFLDSPGGVFCYYHPACPSHHPHHDPDPYPYPDDPEDRELILTGFSPPETEAWMNLMNFLALMGAEGIWTGPAIEDVAGGVLGGTIEKGFSLIPPPAPSSSSSLPSSSSSQCGAGAAPAAAAPAGGGESNIPLNGTRVTQPPGTLNTAASTNMNEDPTLRKAIIDLGVACAGIWGVVFGEELWRRRGEGKLGVNRDLVVGISLDTSAAEREADGRLGRELAIPRDRWELWIGRLRGFSEMRGLRVETRQVAAEAAGAMEGALNATG</sequence>
<keyword evidence="3" id="KW-1185">Reference proteome</keyword>
<dbReference type="InterPro" id="IPR053204">
    <property type="entry name" value="Oxopyrrolidines_Biosynth-assoc"/>
</dbReference>
<feature type="compositionally biased region" description="Polar residues" evidence="1">
    <location>
        <begin position="351"/>
        <end position="372"/>
    </location>
</feature>
<dbReference type="VEuPathDB" id="FungiDB:BO71DRAFT_436463"/>
<protein>
    <submittedName>
        <fullName evidence="2">Uncharacterized protein</fullName>
    </submittedName>
</protein>
<dbReference type="PANTHER" id="PTHR38797:SF4">
    <property type="entry name" value="NUCLEAR PORE COMPLEX PROTEIN NUP85"/>
    <property type="match status" value="1"/>
</dbReference>
<reference evidence="2 3" key="1">
    <citation type="submission" date="2018-02" db="EMBL/GenBank/DDBJ databases">
        <title>The genomes of Aspergillus section Nigri reveals drivers in fungal speciation.</title>
        <authorList>
            <consortium name="DOE Joint Genome Institute"/>
            <person name="Vesth T.C."/>
            <person name="Nybo J."/>
            <person name="Theobald S."/>
            <person name="Brandl J."/>
            <person name="Frisvad J.C."/>
            <person name="Nielsen K.F."/>
            <person name="Lyhne E.K."/>
            <person name="Kogle M.E."/>
            <person name="Kuo A."/>
            <person name="Riley R."/>
            <person name="Clum A."/>
            <person name="Nolan M."/>
            <person name="Lipzen A."/>
            <person name="Salamov A."/>
            <person name="Henrissat B."/>
            <person name="Wiebenga A."/>
            <person name="De vries R.P."/>
            <person name="Grigoriev I.V."/>
            <person name="Mortensen U.H."/>
            <person name="Andersen M.R."/>
            <person name="Baker S.E."/>
        </authorList>
    </citation>
    <scope>NUCLEOTIDE SEQUENCE [LARGE SCALE GENOMIC DNA]</scope>
    <source>
        <strain evidence="2 3">CBS 707.79</strain>
    </source>
</reference>
<feature type="compositionally biased region" description="Low complexity" evidence="1">
    <location>
        <begin position="319"/>
        <end position="343"/>
    </location>
</feature>
<organism evidence="2 3">
    <name type="scientific">Aspergillus ellipticus CBS 707.79</name>
    <dbReference type="NCBI Taxonomy" id="1448320"/>
    <lineage>
        <taxon>Eukaryota</taxon>
        <taxon>Fungi</taxon>
        <taxon>Dikarya</taxon>
        <taxon>Ascomycota</taxon>
        <taxon>Pezizomycotina</taxon>
        <taxon>Eurotiomycetes</taxon>
        <taxon>Eurotiomycetidae</taxon>
        <taxon>Eurotiales</taxon>
        <taxon>Aspergillaceae</taxon>
        <taxon>Aspergillus</taxon>
        <taxon>Aspergillus subgen. Circumdati</taxon>
    </lineage>
</organism>
<dbReference type="STRING" id="1448320.A0A319CR47"/>
<dbReference type="Proteomes" id="UP000247810">
    <property type="component" value="Unassembled WGS sequence"/>
</dbReference>
<name>A0A319CR47_9EURO</name>
<dbReference type="EMBL" id="KZ826186">
    <property type="protein sequence ID" value="PYH87704.1"/>
    <property type="molecule type" value="Genomic_DNA"/>
</dbReference>
<dbReference type="PANTHER" id="PTHR38797">
    <property type="entry name" value="NUCLEAR PORE COMPLEX PROTEIN NUP85-RELATED"/>
    <property type="match status" value="1"/>
</dbReference>
<proteinExistence type="predicted"/>
<dbReference type="InterPro" id="IPR022085">
    <property type="entry name" value="OpdG"/>
</dbReference>
<dbReference type="OrthoDB" id="3350591at2759"/>
<feature type="region of interest" description="Disordered" evidence="1">
    <location>
        <begin position="313"/>
        <end position="372"/>
    </location>
</feature>
<evidence type="ECO:0000313" key="3">
    <source>
        <dbReference type="Proteomes" id="UP000247810"/>
    </source>
</evidence>
<dbReference type="Pfam" id="PF12311">
    <property type="entry name" value="DUF3632"/>
    <property type="match status" value="1"/>
</dbReference>
<gene>
    <name evidence="2" type="ORF">BO71DRAFT_436463</name>
</gene>
<feature type="compositionally biased region" description="Polar residues" evidence="1">
    <location>
        <begin position="122"/>
        <end position="131"/>
    </location>
</feature>
<evidence type="ECO:0000256" key="1">
    <source>
        <dbReference type="SAM" id="MobiDB-lite"/>
    </source>
</evidence>
<dbReference type="AlphaFoldDB" id="A0A319CR47"/>